<feature type="domain" description="Glycosyltransferase 2-like" evidence="10">
    <location>
        <begin position="17"/>
        <end position="133"/>
    </location>
</feature>
<evidence type="ECO:0000256" key="8">
    <source>
        <dbReference type="ARBA" id="ARBA00038120"/>
    </source>
</evidence>
<gene>
    <name evidence="11" type="ORF">ABT272_34440</name>
</gene>
<dbReference type="InterPro" id="IPR029044">
    <property type="entry name" value="Nucleotide-diphossugar_trans"/>
</dbReference>
<keyword evidence="3 11" id="KW-0328">Glycosyltransferase</keyword>
<comment type="pathway">
    <text evidence="7">Carotenoid biosynthesis; staphyloxanthin biosynthesis; staphyloxanthin from farnesyl diphosphate: step 4/5.</text>
</comment>
<name>A0ABV1UGF8_9ACTN</name>
<accession>A0ABV1UGF8</accession>
<dbReference type="PANTHER" id="PTHR43646:SF2">
    <property type="entry name" value="GLYCOSYLTRANSFERASE 2-LIKE DOMAIN-CONTAINING PROTEIN"/>
    <property type="match status" value="1"/>
</dbReference>
<keyword evidence="4 11" id="KW-0808">Transferase</keyword>
<dbReference type="GO" id="GO:0016757">
    <property type="term" value="F:glycosyltransferase activity"/>
    <property type="evidence" value="ECO:0007669"/>
    <property type="project" value="UniProtKB-KW"/>
</dbReference>
<dbReference type="EMBL" id="JBEPAZ010000047">
    <property type="protein sequence ID" value="MER6432789.1"/>
    <property type="molecule type" value="Genomic_DNA"/>
</dbReference>
<evidence type="ECO:0000259" key="10">
    <source>
        <dbReference type="Pfam" id="PF00535"/>
    </source>
</evidence>
<dbReference type="PANTHER" id="PTHR43646">
    <property type="entry name" value="GLYCOSYLTRANSFERASE"/>
    <property type="match status" value="1"/>
</dbReference>
<evidence type="ECO:0000256" key="1">
    <source>
        <dbReference type="ARBA" id="ARBA00004236"/>
    </source>
</evidence>
<keyword evidence="2" id="KW-1003">Cell membrane</keyword>
<protein>
    <recommendedName>
        <fullName evidence="9">4,4'-diaponeurosporenoate glycosyltransferase</fullName>
    </recommendedName>
</protein>
<proteinExistence type="inferred from homology"/>
<organism evidence="11 12">
    <name type="scientific">Streptomyces sp. 900105245</name>
    <dbReference type="NCBI Taxonomy" id="3154379"/>
    <lineage>
        <taxon>Bacteria</taxon>
        <taxon>Bacillati</taxon>
        <taxon>Actinomycetota</taxon>
        <taxon>Actinomycetes</taxon>
        <taxon>Kitasatosporales</taxon>
        <taxon>Streptomycetaceae</taxon>
        <taxon>Streptomyces</taxon>
    </lineage>
</organism>
<evidence type="ECO:0000256" key="2">
    <source>
        <dbReference type="ARBA" id="ARBA00022475"/>
    </source>
</evidence>
<evidence type="ECO:0000256" key="9">
    <source>
        <dbReference type="ARBA" id="ARBA00040345"/>
    </source>
</evidence>
<dbReference type="Proteomes" id="UP001470023">
    <property type="component" value="Unassembled WGS sequence"/>
</dbReference>
<dbReference type="Gene3D" id="3.90.550.10">
    <property type="entry name" value="Spore Coat Polysaccharide Biosynthesis Protein SpsA, Chain A"/>
    <property type="match status" value="1"/>
</dbReference>
<dbReference type="InterPro" id="IPR001173">
    <property type="entry name" value="Glyco_trans_2-like"/>
</dbReference>
<evidence type="ECO:0000256" key="3">
    <source>
        <dbReference type="ARBA" id="ARBA00022676"/>
    </source>
</evidence>
<reference evidence="11 12" key="1">
    <citation type="submission" date="2024-06" db="EMBL/GenBank/DDBJ databases">
        <title>The Natural Products Discovery Center: Release of the First 8490 Sequenced Strains for Exploring Actinobacteria Biosynthetic Diversity.</title>
        <authorList>
            <person name="Kalkreuter E."/>
            <person name="Kautsar S.A."/>
            <person name="Yang D."/>
            <person name="Bader C.D."/>
            <person name="Teijaro C.N."/>
            <person name="Fluegel L."/>
            <person name="Davis C.M."/>
            <person name="Simpson J.R."/>
            <person name="Lauterbach L."/>
            <person name="Steele A.D."/>
            <person name="Gui C."/>
            <person name="Meng S."/>
            <person name="Li G."/>
            <person name="Viehrig K."/>
            <person name="Ye F."/>
            <person name="Su P."/>
            <person name="Kiefer A.F."/>
            <person name="Nichols A."/>
            <person name="Cepeda A.J."/>
            <person name="Yan W."/>
            <person name="Fan B."/>
            <person name="Jiang Y."/>
            <person name="Adhikari A."/>
            <person name="Zheng C.-J."/>
            <person name="Schuster L."/>
            <person name="Cowan T.M."/>
            <person name="Smanski M.J."/>
            <person name="Chevrette M.G."/>
            <person name="De Carvalho L.P.S."/>
            <person name="Shen B."/>
        </authorList>
    </citation>
    <scope>NUCLEOTIDE SEQUENCE [LARGE SCALE GENOMIC DNA]</scope>
    <source>
        <strain evidence="11 12">NPDC001166</strain>
    </source>
</reference>
<evidence type="ECO:0000313" key="12">
    <source>
        <dbReference type="Proteomes" id="UP001470023"/>
    </source>
</evidence>
<evidence type="ECO:0000256" key="6">
    <source>
        <dbReference type="ARBA" id="ARBA00037281"/>
    </source>
</evidence>
<comment type="caution">
    <text evidence="11">The sequence shown here is derived from an EMBL/GenBank/DDBJ whole genome shotgun (WGS) entry which is preliminary data.</text>
</comment>
<keyword evidence="12" id="KW-1185">Reference proteome</keyword>
<comment type="similarity">
    <text evidence="8">Belongs to the glycosyltransferase 2 family. CrtQ subfamily.</text>
</comment>
<dbReference type="SUPFAM" id="SSF53448">
    <property type="entry name" value="Nucleotide-diphospho-sugar transferases"/>
    <property type="match status" value="1"/>
</dbReference>
<dbReference type="Pfam" id="PF00535">
    <property type="entry name" value="Glycos_transf_2"/>
    <property type="match status" value="1"/>
</dbReference>
<evidence type="ECO:0000256" key="5">
    <source>
        <dbReference type="ARBA" id="ARBA00023136"/>
    </source>
</evidence>
<comment type="function">
    <text evidence="6">Catalyzes the glycosylation of 4,4'-diaponeurosporenoate, i.e. the esterification of glucose at the C1'' position with the carboxyl group of 4,4'-diaponeurosporenic acid, to form glycosyl-4,4'-diaponeurosporenoate. This is a step in the biosynthesis of staphyloxanthin, an orange pigment present in most staphylococci strains.</text>
</comment>
<evidence type="ECO:0000256" key="4">
    <source>
        <dbReference type="ARBA" id="ARBA00022679"/>
    </source>
</evidence>
<evidence type="ECO:0000256" key="7">
    <source>
        <dbReference type="ARBA" id="ARBA00037904"/>
    </source>
</evidence>
<evidence type="ECO:0000313" key="11">
    <source>
        <dbReference type="EMBL" id="MER6432789.1"/>
    </source>
</evidence>
<comment type="subcellular location">
    <subcellularLocation>
        <location evidence="1">Cell membrane</location>
    </subcellularLocation>
</comment>
<sequence length="254" mass="27388">MTAPHSTKSAPHVRGISVIVPAWNEESFLPRSLGSLRHSAVRLADLGSPVNCELVVADNGSTDATAGLARAYGARVVTMPERGVARARNAGAQAADGDLLVFTDADYRVPLGFLPGLAARFGEDAGLTAAGVRVVLEPAEIDPITRLCAHGALRLLTKVKHMSFGVLAVRAGWFTSVGGYPQDLYAYEDVALLERLRVDVRAGRARWSQLDDITVHASPRGFHRGGMFSTYALMAVSRSARKDLTRCGYWYERP</sequence>
<dbReference type="RefSeq" id="WP_352065265.1">
    <property type="nucleotide sequence ID" value="NZ_JBEPAZ010000047.1"/>
</dbReference>
<keyword evidence="5" id="KW-0472">Membrane</keyword>